<accession>A0A160P0F3</accession>
<evidence type="ECO:0000313" key="3">
    <source>
        <dbReference type="Proteomes" id="UP000217676"/>
    </source>
</evidence>
<gene>
    <name evidence="2" type="ORF">SLA_3101</name>
</gene>
<dbReference type="PANTHER" id="PTHR43162">
    <property type="match status" value="1"/>
</dbReference>
<dbReference type="SUPFAM" id="SSF51735">
    <property type="entry name" value="NAD(P)-binding Rossmann-fold domains"/>
    <property type="match status" value="1"/>
</dbReference>
<evidence type="ECO:0000259" key="1">
    <source>
        <dbReference type="Pfam" id="PF13460"/>
    </source>
</evidence>
<dbReference type="Proteomes" id="UP000217676">
    <property type="component" value="Chromosome"/>
</dbReference>
<feature type="domain" description="NAD(P)-binding" evidence="1">
    <location>
        <begin position="7"/>
        <end position="179"/>
    </location>
</feature>
<name>A0A160P0F3_STRLU</name>
<proteinExistence type="predicted"/>
<dbReference type="PANTHER" id="PTHR43162:SF1">
    <property type="entry name" value="PRESTALK A DIFFERENTIATION PROTEIN A"/>
    <property type="match status" value="1"/>
</dbReference>
<dbReference type="AlphaFoldDB" id="A0A160P0F3"/>
<keyword evidence="3" id="KW-1185">Reference proteome</keyword>
<dbReference type="InterPro" id="IPR036291">
    <property type="entry name" value="NAD(P)-bd_dom_sf"/>
</dbReference>
<sequence length="282" mass="29385">MTILVTGARGNVGRRVLARLHAAGRPVRASSRTPGELDAPAGVDVVPLDLNRPETFDAALDGVDQAFLYAEPDGAKELFAAAARAGVRHAVLLSSSTVGGPGAATDPLGQFHAAVEESLAASALSATVLRPGAFAGNAYGWSAAIRGGQPVRLPYARAHTVPVHEDDIADVAVAALGDPAVAGRILTLSGPESLSFTEQIGVLADLLGREIPVHELTREEAVEEMGRFMPPLVLASLLGHWAAAVDRPARIEDTVERITGRPARTFRQWAEEHLGAFTPAGG</sequence>
<dbReference type="Gene3D" id="3.40.50.720">
    <property type="entry name" value="NAD(P)-binding Rossmann-like Domain"/>
    <property type="match status" value="1"/>
</dbReference>
<reference evidence="2 3" key="1">
    <citation type="journal article" date="2016" name="Genome Announc.">
        <title>Complete Genome Sequence of Thiostrepton-Producing Streptomyces laurentii ATCC 31255.</title>
        <authorList>
            <person name="Doi K."/>
            <person name="Fujino Y."/>
            <person name="Nagayoshi Y."/>
            <person name="Ohshima T."/>
            <person name="Ogata S."/>
        </authorList>
    </citation>
    <scope>NUCLEOTIDE SEQUENCE [LARGE SCALE GENOMIC DNA]</scope>
    <source>
        <strain evidence="2 3">ATCC 31255</strain>
    </source>
</reference>
<dbReference type="InterPro" id="IPR051604">
    <property type="entry name" value="Ergot_Alk_Oxidoreductase"/>
</dbReference>
<protein>
    <recommendedName>
        <fullName evidence="1">NAD(P)-binding domain-containing protein</fullName>
    </recommendedName>
</protein>
<dbReference type="RefSeq" id="WP_359882932.1">
    <property type="nucleotide sequence ID" value="NZ_JBEYHT010000057.1"/>
</dbReference>
<dbReference type="Pfam" id="PF13460">
    <property type="entry name" value="NAD_binding_10"/>
    <property type="match status" value="1"/>
</dbReference>
<dbReference type="InterPro" id="IPR016040">
    <property type="entry name" value="NAD(P)-bd_dom"/>
</dbReference>
<dbReference type="EMBL" id="AP017424">
    <property type="protein sequence ID" value="BAU84015.1"/>
    <property type="molecule type" value="Genomic_DNA"/>
</dbReference>
<evidence type="ECO:0000313" key="2">
    <source>
        <dbReference type="EMBL" id="BAU84015.1"/>
    </source>
</evidence>
<organism evidence="2 3">
    <name type="scientific">Streptomyces laurentii</name>
    <dbReference type="NCBI Taxonomy" id="39478"/>
    <lineage>
        <taxon>Bacteria</taxon>
        <taxon>Bacillati</taxon>
        <taxon>Actinomycetota</taxon>
        <taxon>Actinomycetes</taxon>
        <taxon>Kitasatosporales</taxon>
        <taxon>Streptomycetaceae</taxon>
        <taxon>Streptomyces</taxon>
    </lineage>
</organism>
<dbReference type="KEGG" id="slau:SLA_3101"/>